<dbReference type="GO" id="GO:0006547">
    <property type="term" value="P:L-histidine metabolic process"/>
    <property type="evidence" value="ECO:0007669"/>
    <property type="project" value="UniProtKB-KW"/>
</dbReference>
<keyword evidence="2" id="KW-0369">Histidine metabolism</keyword>
<name>E2Q0I1_STRCL</name>
<dbReference type="GO" id="GO:0051289">
    <property type="term" value="P:protein homotetramerization"/>
    <property type="evidence" value="ECO:0007669"/>
    <property type="project" value="UniProtKB-ARBA"/>
</dbReference>
<evidence type="ECO:0000313" key="4">
    <source>
        <dbReference type="EMBL" id="EFG10524.1"/>
    </source>
</evidence>
<keyword evidence="3 4" id="KW-0456">Lyase</keyword>
<evidence type="ECO:0000256" key="2">
    <source>
        <dbReference type="ARBA" id="ARBA00022808"/>
    </source>
</evidence>
<dbReference type="InterPro" id="IPR024083">
    <property type="entry name" value="Fumarase/histidase_N"/>
</dbReference>
<evidence type="ECO:0000256" key="3">
    <source>
        <dbReference type="ARBA" id="ARBA00023239"/>
    </source>
</evidence>
<dbReference type="FunFam" id="1.20.200.10:FF:000012">
    <property type="entry name" value="Tyrosine ammonia-lyase"/>
    <property type="match status" value="1"/>
</dbReference>
<dbReference type="SMR" id="E2Q0I1"/>
<evidence type="ECO:0000313" key="5">
    <source>
        <dbReference type="Proteomes" id="UP000002357"/>
    </source>
</evidence>
<dbReference type="EMBL" id="CM000913">
    <property type="protein sequence ID" value="EFG10524.1"/>
    <property type="molecule type" value="Genomic_DNA"/>
</dbReference>
<dbReference type="InterPro" id="IPR001106">
    <property type="entry name" value="Aromatic_Lyase"/>
</dbReference>
<comment type="similarity">
    <text evidence="1">Belongs to the PAL/histidase family.</text>
</comment>
<organism evidence="4 5">
    <name type="scientific">Streptomyces clavuligerus</name>
    <dbReference type="NCBI Taxonomy" id="1901"/>
    <lineage>
        <taxon>Bacteria</taxon>
        <taxon>Bacillati</taxon>
        <taxon>Actinomycetota</taxon>
        <taxon>Actinomycetes</taxon>
        <taxon>Kitasatosporales</taxon>
        <taxon>Streptomycetaceae</taxon>
        <taxon>Streptomyces</taxon>
    </lineage>
</organism>
<dbReference type="GO" id="GO:0004397">
    <property type="term" value="F:histidine ammonia-lyase activity"/>
    <property type="evidence" value="ECO:0007669"/>
    <property type="project" value="UniProtKB-EC"/>
</dbReference>
<dbReference type="CDD" id="cd00332">
    <property type="entry name" value="PAL-HAL"/>
    <property type="match status" value="1"/>
</dbReference>
<dbReference type="SUPFAM" id="SSF48557">
    <property type="entry name" value="L-aspartase-like"/>
    <property type="match status" value="1"/>
</dbReference>
<dbReference type="GO" id="GO:0045548">
    <property type="term" value="F:phenylalanine ammonia-lyase activity"/>
    <property type="evidence" value="ECO:0007669"/>
    <property type="project" value="UniProtKB-ARBA"/>
</dbReference>
<reference evidence="4 5" key="1">
    <citation type="journal article" date="2010" name="Genome Biol. Evol.">
        <title>The sequence of a 1.8-mb bacterial linear plasmid reveals a rich evolutionary reservoir of secondary metabolic pathways.</title>
        <authorList>
            <person name="Medema M.H."/>
            <person name="Trefzer A."/>
            <person name="Kovalchuk A."/>
            <person name="van den Berg M."/>
            <person name="Mueller U."/>
            <person name="Heijne W."/>
            <person name="Wu L."/>
            <person name="Alam M.T."/>
            <person name="Ronning C.M."/>
            <person name="Nierman W.C."/>
            <person name="Bovenberg R.A.L."/>
            <person name="Breitling R."/>
            <person name="Takano E."/>
        </authorList>
    </citation>
    <scope>NUCLEOTIDE SEQUENCE [LARGE SCALE GENOMIC DNA]</scope>
    <source>
        <strain evidence="5">ATCC 27064 / DSM 738 / JCM 4710 / NBRC 13307 / NCIMB 12785 / NRRL 3585 / VKM Ac-602</strain>
    </source>
</reference>
<dbReference type="PANTHER" id="PTHR10362">
    <property type="entry name" value="HISTIDINE AMMONIA-LYASE"/>
    <property type="match status" value="1"/>
</dbReference>
<dbReference type="AlphaFoldDB" id="E2Q0I1"/>
<gene>
    <name evidence="4" type="ORF">SCLAV_5457</name>
</gene>
<dbReference type="Gene3D" id="1.10.275.10">
    <property type="entry name" value="Fumarase/aspartase (N-terminal domain)"/>
    <property type="match status" value="1"/>
</dbReference>
<accession>E2Q0I1</accession>
<proteinExistence type="inferred from homology"/>
<dbReference type="Proteomes" id="UP000002357">
    <property type="component" value="Chromosome"/>
</dbReference>
<dbReference type="InterPro" id="IPR008948">
    <property type="entry name" value="L-Aspartase-like"/>
</dbReference>
<keyword evidence="5" id="KW-1185">Reference proteome</keyword>
<dbReference type="GeneID" id="93728148"/>
<dbReference type="STRING" id="1901.BB341_01250"/>
<dbReference type="eggNOG" id="COG2986">
    <property type="taxonomic scope" value="Bacteria"/>
</dbReference>
<dbReference type="RefSeq" id="WP_003962654.1">
    <property type="nucleotide sequence ID" value="NZ_CM000913.1"/>
</dbReference>
<sequence>MSAIEVGEKNPAETPHPTVPVRIPLGDDSLSARTAALVARAAGHRFDMAVEDRAAARMDESVRLRDDLVATCRPIYGVTTGFGDSARFQVSPEHAGALQRGLITYHLNGTGPATESSTVRATMLIRANSLARGYSGVRREVVELILDFLRHDIVPVIPERGSVGASGDLVPLCYLAEALCGGGEVRWDGRVLPAAEAMEARGLRPVVLQAKEGLALINGTAFMSAFAVHALDAADRIAVAADVCTALAVEGLLGNRGHFHPGIHRQKPHPGQLRSAARIRALLAGSLLCGDRPTVEQPRTDVIHRNTLPLARNIQDPYSIRCMPHVNGVLLDTVDWVERWLTVEINSTNDNPLFDPESAEVHSGGNFYGGHVGHAMDSLKLAVASTGDILDRQVALLVDDKTNHGLPPNLAAPTATGLNHGFKGMQIAASALAAEALKLTNPATAFSRSTEAHNQDKVSMGTIAARDARTVTELVVEIAAITLLAACQAVEYRGTDRLSDRTRTVHELVRTQVPRLDGDRRLDRDLEAVVDMITSGAIGELVHGMHLADLPEESKGSAR</sequence>
<protein>
    <submittedName>
        <fullName evidence="4">Histidine ammonia-lyase</fullName>
        <ecNumber evidence="4">4.3.1.3</ecNumber>
    </submittedName>
</protein>
<evidence type="ECO:0000256" key="1">
    <source>
        <dbReference type="ARBA" id="ARBA00007238"/>
    </source>
</evidence>
<dbReference type="Gene3D" id="1.20.200.10">
    <property type="entry name" value="Fumarase/aspartase (Central domain)"/>
    <property type="match status" value="1"/>
</dbReference>
<dbReference type="FunFam" id="1.10.275.10:FF:000005">
    <property type="entry name" value="Histidine ammonia-lyase"/>
    <property type="match status" value="1"/>
</dbReference>
<dbReference type="KEGG" id="sclf:BB341_01250"/>
<dbReference type="OrthoDB" id="9806955at2"/>
<dbReference type="EC" id="4.3.1.3" evidence="4"/>
<dbReference type="Pfam" id="PF00221">
    <property type="entry name" value="Lyase_aromatic"/>
    <property type="match status" value="1"/>
</dbReference>
<dbReference type="GO" id="GO:0009800">
    <property type="term" value="P:cinnamic acid biosynthetic process"/>
    <property type="evidence" value="ECO:0007669"/>
    <property type="project" value="UniProtKB-ARBA"/>
</dbReference>